<name>A0A1F8C3S4_9BACT</name>
<dbReference type="AlphaFoldDB" id="A0A1F8C3S4"/>
<gene>
    <name evidence="1" type="ORF">A2975_01505</name>
</gene>
<comment type="caution">
    <text evidence="1">The sequence shown here is derived from an EMBL/GenBank/DDBJ whole genome shotgun (WGS) entry which is preliminary data.</text>
</comment>
<accession>A0A1F8C3S4</accession>
<sequence length="172" mass="18712">MAERIVKINSPFFETAASGIKSNEDGYFGMSLNEQEANQLLGDVIRSVVESEGLSGYTRLEVSIRDSLVRVTGEAEVRKGIVGGRVVIKDLTFERAGEWGVRLARNPDYDVDAGLLTGIVNKRVGQVFKDLNSAVRKAVGDQLTLRGIGLKGFGIVPEDDKLLVGMEGFPIR</sequence>
<dbReference type="Proteomes" id="UP000178429">
    <property type="component" value="Unassembled WGS sequence"/>
</dbReference>
<evidence type="ECO:0000313" key="1">
    <source>
        <dbReference type="EMBL" id="OGM70932.1"/>
    </source>
</evidence>
<organism evidence="1 2">
    <name type="scientific">Candidatus Woesebacteria bacterium RIFCSPLOWO2_01_FULL_44_14</name>
    <dbReference type="NCBI Taxonomy" id="1802525"/>
    <lineage>
        <taxon>Bacteria</taxon>
        <taxon>Candidatus Woeseibacteriota</taxon>
    </lineage>
</organism>
<proteinExistence type="predicted"/>
<evidence type="ECO:0000313" key="2">
    <source>
        <dbReference type="Proteomes" id="UP000178429"/>
    </source>
</evidence>
<dbReference type="EMBL" id="MGHL01000001">
    <property type="protein sequence ID" value="OGM70932.1"/>
    <property type="molecule type" value="Genomic_DNA"/>
</dbReference>
<reference evidence="1 2" key="1">
    <citation type="journal article" date="2016" name="Nat. Commun.">
        <title>Thousands of microbial genomes shed light on interconnected biogeochemical processes in an aquifer system.</title>
        <authorList>
            <person name="Anantharaman K."/>
            <person name="Brown C.T."/>
            <person name="Hug L.A."/>
            <person name="Sharon I."/>
            <person name="Castelle C.J."/>
            <person name="Probst A.J."/>
            <person name="Thomas B.C."/>
            <person name="Singh A."/>
            <person name="Wilkins M.J."/>
            <person name="Karaoz U."/>
            <person name="Brodie E.L."/>
            <person name="Williams K.H."/>
            <person name="Hubbard S.S."/>
            <person name="Banfield J.F."/>
        </authorList>
    </citation>
    <scope>NUCLEOTIDE SEQUENCE [LARGE SCALE GENOMIC DNA]</scope>
</reference>
<protein>
    <submittedName>
        <fullName evidence="1">Uncharacterized protein</fullName>
    </submittedName>
</protein>